<proteinExistence type="predicted"/>
<gene>
    <name evidence="3" type="ORF">ACFQKD_06845</name>
</gene>
<evidence type="ECO:0000313" key="4">
    <source>
        <dbReference type="Proteomes" id="UP001596388"/>
    </source>
</evidence>
<comment type="caution">
    <text evidence="3">The sequence shown here is derived from an EMBL/GenBank/DDBJ whole genome shotgun (WGS) entry which is preliminary data.</text>
</comment>
<name>A0ABD5WYK3_9EURY</name>
<dbReference type="RefSeq" id="WP_276238502.1">
    <property type="nucleotide sequence ID" value="NZ_CP119989.1"/>
</dbReference>
<evidence type="ECO:0000313" key="3">
    <source>
        <dbReference type="EMBL" id="MFC7097018.1"/>
    </source>
</evidence>
<feature type="domain" description="DUF7347" evidence="1">
    <location>
        <begin position="9"/>
        <end position="87"/>
    </location>
</feature>
<keyword evidence="4" id="KW-1185">Reference proteome</keyword>
<protein>
    <submittedName>
        <fullName evidence="3">ArsR/SmtB family transcription factor</fullName>
    </submittedName>
</protein>
<reference evidence="3 4" key="1">
    <citation type="journal article" date="2019" name="Int. J. Syst. Evol. Microbiol.">
        <title>The Global Catalogue of Microorganisms (GCM) 10K type strain sequencing project: providing services to taxonomists for standard genome sequencing and annotation.</title>
        <authorList>
            <consortium name="The Broad Institute Genomics Platform"/>
            <consortium name="The Broad Institute Genome Sequencing Center for Infectious Disease"/>
            <person name="Wu L."/>
            <person name="Ma J."/>
        </authorList>
    </citation>
    <scope>NUCLEOTIDE SEQUENCE [LARGE SCALE GENOMIC DNA]</scope>
    <source>
        <strain evidence="3 4">DT55</strain>
    </source>
</reference>
<dbReference type="Pfam" id="PF24038">
    <property type="entry name" value="DUF7347"/>
    <property type="match status" value="1"/>
</dbReference>
<dbReference type="AlphaFoldDB" id="A0ABD5WYK3"/>
<dbReference type="GeneID" id="79269084"/>
<dbReference type="InterPro" id="IPR011991">
    <property type="entry name" value="ArsR-like_HTH"/>
</dbReference>
<accession>A0ABD5WYK3</accession>
<dbReference type="InterPro" id="IPR055775">
    <property type="entry name" value="DUF7351"/>
</dbReference>
<dbReference type="Pfam" id="PF24042">
    <property type="entry name" value="DUF7351"/>
    <property type="match status" value="1"/>
</dbReference>
<dbReference type="CDD" id="cd00090">
    <property type="entry name" value="HTH_ARSR"/>
    <property type="match status" value="1"/>
</dbReference>
<sequence length="292" mass="33013">MADDHPSRRTFELLSDEVRLRVITALGDASGSEGYATLAFSDLQRAADVDDSSRLTYHLGELRDEFVEKTDEGYTLTLAGIRAYQAVIAHRSVPEVEVEPFRVPWECESCGGGLEARYEGGRAYLTCGSCGDHRVRYPVDAGRIDPDDPESITVALQNTLIRDYTSMFNGVCPYCTGHVEVDFAFDSDHWDEFDVATDDIPINAACTECSWFVYVNLPAVLRIEEAVQSFFAERGRNIWEEPVWTDEFVWTRESVTRDPIQVEGYFSADGDRLRVVVDEHLTVVEREILEEE</sequence>
<dbReference type="InterPro" id="IPR055771">
    <property type="entry name" value="DUF7347"/>
</dbReference>
<dbReference type="EMBL" id="JBHTAG010000002">
    <property type="protein sequence ID" value="MFC7097018.1"/>
    <property type="molecule type" value="Genomic_DNA"/>
</dbReference>
<organism evidence="3 4">
    <name type="scientific">Halobaculum marinum</name>
    <dbReference type="NCBI Taxonomy" id="3031996"/>
    <lineage>
        <taxon>Archaea</taxon>
        <taxon>Methanobacteriati</taxon>
        <taxon>Methanobacteriota</taxon>
        <taxon>Stenosarchaea group</taxon>
        <taxon>Halobacteria</taxon>
        <taxon>Halobacteriales</taxon>
        <taxon>Haloferacaceae</taxon>
        <taxon>Halobaculum</taxon>
    </lineage>
</organism>
<dbReference type="Gene3D" id="1.10.10.10">
    <property type="entry name" value="Winged helix-like DNA-binding domain superfamily/Winged helix DNA-binding domain"/>
    <property type="match status" value="1"/>
</dbReference>
<dbReference type="InterPro" id="IPR036388">
    <property type="entry name" value="WH-like_DNA-bd_sf"/>
</dbReference>
<dbReference type="Proteomes" id="UP001596388">
    <property type="component" value="Unassembled WGS sequence"/>
</dbReference>
<evidence type="ECO:0000259" key="2">
    <source>
        <dbReference type="Pfam" id="PF24042"/>
    </source>
</evidence>
<feature type="domain" description="DUF7351" evidence="2">
    <location>
        <begin position="105"/>
        <end position="283"/>
    </location>
</feature>
<evidence type="ECO:0000259" key="1">
    <source>
        <dbReference type="Pfam" id="PF24038"/>
    </source>
</evidence>